<dbReference type="EMBL" id="JAVXUP010001001">
    <property type="protein sequence ID" value="KAK3017459.1"/>
    <property type="molecule type" value="Genomic_DNA"/>
</dbReference>
<protein>
    <submittedName>
        <fullName evidence="2">Uncharacterized protein</fullName>
    </submittedName>
</protein>
<accession>A0AA89AUL2</accession>
<sequence length="116" mass="12931">MYEVSELVGDSYNRTAGEGLAKSDGTISTIDSLRVLKQLPICGRSRIENMGRERERAAAAAAMIYDVNSPLFRSFLSQKGGSSDKRVTTDTWGPSRGEKQRTKETNPIVLQEYKRE</sequence>
<evidence type="ECO:0000256" key="1">
    <source>
        <dbReference type="SAM" id="MobiDB-lite"/>
    </source>
</evidence>
<comment type="caution">
    <text evidence="2">The sequence shown here is derived from an EMBL/GenBank/DDBJ whole genome shotgun (WGS) entry which is preliminary data.</text>
</comment>
<feature type="region of interest" description="Disordered" evidence="1">
    <location>
        <begin position="77"/>
        <end position="116"/>
    </location>
</feature>
<evidence type="ECO:0000313" key="3">
    <source>
        <dbReference type="Proteomes" id="UP001188597"/>
    </source>
</evidence>
<dbReference type="PANTHER" id="PTHR36752:SF2">
    <property type="entry name" value="OS12G0405700 PROTEIN"/>
    <property type="match status" value="1"/>
</dbReference>
<name>A0AA89AUL2_9ASTE</name>
<proteinExistence type="predicted"/>
<evidence type="ECO:0000313" key="2">
    <source>
        <dbReference type="EMBL" id="KAK3017459.1"/>
    </source>
</evidence>
<dbReference type="Proteomes" id="UP001188597">
    <property type="component" value="Unassembled WGS sequence"/>
</dbReference>
<dbReference type="AlphaFoldDB" id="A0AA89AUL2"/>
<dbReference type="Pfam" id="PF08186">
    <property type="entry name" value="Wound_ind"/>
    <property type="match status" value="1"/>
</dbReference>
<reference evidence="2" key="1">
    <citation type="submission" date="2022-12" db="EMBL/GenBank/DDBJ databases">
        <title>Draft genome assemblies for two species of Escallonia (Escalloniales).</title>
        <authorList>
            <person name="Chanderbali A."/>
            <person name="Dervinis C."/>
            <person name="Anghel I."/>
            <person name="Soltis D."/>
            <person name="Soltis P."/>
            <person name="Zapata F."/>
        </authorList>
    </citation>
    <scope>NUCLEOTIDE SEQUENCE</scope>
    <source>
        <strain evidence="2">UCBG64.0493</strain>
        <tissue evidence="2">Leaf</tissue>
    </source>
</reference>
<keyword evidence="3" id="KW-1185">Reference proteome</keyword>
<organism evidence="2 3">
    <name type="scientific">Escallonia herrerae</name>
    <dbReference type="NCBI Taxonomy" id="1293975"/>
    <lineage>
        <taxon>Eukaryota</taxon>
        <taxon>Viridiplantae</taxon>
        <taxon>Streptophyta</taxon>
        <taxon>Embryophyta</taxon>
        <taxon>Tracheophyta</taxon>
        <taxon>Spermatophyta</taxon>
        <taxon>Magnoliopsida</taxon>
        <taxon>eudicotyledons</taxon>
        <taxon>Gunneridae</taxon>
        <taxon>Pentapetalae</taxon>
        <taxon>asterids</taxon>
        <taxon>campanulids</taxon>
        <taxon>Escalloniales</taxon>
        <taxon>Escalloniaceae</taxon>
        <taxon>Escallonia</taxon>
    </lineage>
</organism>
<dbReference type="InterPro" id="IPR012643">
    <property type="entry name" value="Wound_ind"/>
</dbReference>
<dbReference type="PANTHER" id="PTHR36752">
    <property type="entry name" value="OS12G0405700 PROTEIN"/>
    <property type="match status" value="1"/>
</dbReference>
<gene>
    <name evidence="2" type="ORF">RJ639_006409</name>
</gene>